<proteinExistence type="predicted"/>
<sequence>MYVQRREAEQGKTHDRVPPSLHFVLQNLHRSAFRSAFCAGIGRPSDSAGIAAL</sequence>
<dbReference type="Proteomes" id="UP000004535">
    <property type="component" value="Unassembled WGS sequence"/>
</dbReference>
<dbReference type="AlphaFoldDB" id="B9BGW2"/>
<gene>
    <name evidence="1" type="ORF">BURMUCGD2_4331</name>
</gene>
<reference evidence="1 2" key="1">
    <citation type="journal article" date="2012" name="J. Bacteriol.">
        <title>Draft Genome Sequence Determination for Cystic Fibrosis and Chronic Granulomatous Disease Burkholderia multivorans Isolates.</title>
        <authorList>
            <person name="Varga J.J."/>
            <person name="Losada L."/>
            <person name="Zelazny A.M."/>
            <person name="Brinkac L."/>
            <person name="Harkins D."/>
            <person name="Radune D."/>
            <person name="Hostetler J."/>
            <person name="Sampaio E.P."/>
            <person name="Ronning C.M."/>
            <person name="Nierman W.C."/>
            <person name="Greenberg D.E."/>
            <person name="Holland S.M."/>
            <person name="Goldberg J.B."/>
        </authorList>
    </citation>
    <scope>NUCLEOTIDE SEQUENCE [LARGE SCALE GENOMIC DNA]</scope>
    <source>
        <strain evidence="1 2">CGD2</strain>
    </source>
</reference>
<comment type="caution">
    <text evidence="1">The sequence shown here is derived from an EMBL/GenBank/DDBJ whole genome shotgun (WGS) entry which is preliminary data.</text>
</comment>
<protein>
    <submittedName>
        <fullName evidence="1">Uncharacterized protein</fullName>
    </submittedName>
</protein>
<dbReference type="EMBL" id="ACFC01000001">
    <property type="protein sequence ID" value="EEE08959.1"/>
    <property type="molecule type" value="Genomic_DNA"/>
</dbReference>
<organism evidence="1 2">
    <name type="scientific">Burkholderia multivorans CGD2</name>
    <dbReference type="NCBI Taxonomy" id="513052"/>
    <lineage>
        <taxon>Bacteria</taxon>
        <taxon>Pseudomonadati</taxon>
        <taxon>Pseudomonadota</taxon>
        <taxon>Betaproteobacteria</taxon>
        <taxon>Burkholderiales</taxon>
        <taxon>Burkholderiaceae</taxon>
        <taxon>Burkholderia</taxon>
        <taxon>Burkholderia cepacia complex</taxon>
    </lineage>
</organism>
<evidence type="ECO:0000313" key="1">
    <source>
        <dbReference type="EMBL" id="EEE08959.1"/>
    </source>
</evidence>
<evidence type="ECO:0000313" key="2">
    <source>
        <dbReference type="Proteomes" id="UP000004535"/>
    </source>
</evidence>
<name>B9BGW2_9BURK</name>
<accession>B9BGW2</accession>